<proteinExistence type="predicted"/>
<name>C1MPQ5_MICPC</name>
<dbReference type="KEGG" id="mpp:MICPUCDRAFT_56997"/>
<evidence type="ECO:0000313" key="4">
    <source>
        <dbReference type="Proteomes" id="UP000001876"/>
    </source>
</evidence>
<dbReference type="Gene3D" id="3.90.1420.10">
    <property type="entry name" value="Rubisco LSMT, substrate-binding domain"/>
    <property type="match status" value="1"/>
</dbReference>
<feature type="domain" description="Rubisco LSMT substrate-binding" evidence="2">
    <location>
        <begin position="15"/>
        <end position="68"/>
    </location>
</feature>
<dbReference type="Pfam" id="PF09273">
    <property type="entry name" value="Rubis-subs-bind"/>
    <property type="match status" value="1"/>
</dbReference>
<accession>C1MPQ5</accession>
<reference evidence="3 4" key="1">
    <citation type="journal article" date="2009" name="Science">
        <title>Green evolution and dynamic adaptations revealed by genomes of the marine picoeukaryotes Micromonas.</title>
        <authorList>
            <person name="Worden A.Z."/>
            <person name="Lee J.H."/>
            <person name="Mock T."/>
            <person name="Rouze P."/>
            <person name="Simmons M.P."/>
            <person name="Aerts A.L."/>
            <person name="Allen A.E."/>
            <person name="Cuvelier M.L."/>
            <person name="Derelle E."/>
            <person name="Everett M.V."/>
            <person name="Foulon E."/>
            <person name="Grimwood J."/>
            <person name="Gundlach H."/>
            <person name="Henrissat B."/>
            <person name="Napoli C."/>
            <person name="McDonald S.M."/>
            <person name="Parker M.S."/>
            <person name="Rombauts S."/>
            <person name="Salamov A."/>
            <person name="Von Dassow P."/>
            <person name="Badger J.H."/>
            <person name="Coutinho P.M."/>
            <person name="Demir E."/>
            <person name="Dubchak I."/>
            <person name="Gentemann C."/>
            <person name="Eikrem W."/>
            <person name="Gready J.E."/>
            <person name="John U."/>
            <person name="Lanier W."/>
            <person name="Lindquist E.A."/>
            <person name="Lucas S."/>
            <person name="Mayer K.F."/>
            <person name="Moreau H."/>
            <person name="Not F."/>
            <person name="Otillar R."/>
            <person name="Panaud O."/>
            <person name="Pangilinan J."/>
            <person name="Paulsen I."/>
            <person name="Piegu B."/>
            <person name="Poliakov A."/>
            <person name="Robbens S."/>
            <person name="Schmutz J."/>
            <person name="Toulza E."/>
            <person name="Wyss T."/>
            <person name="Zelensky A."/>
            <person name="Zhou K."/>
            <person name="Armbrust E.V."/>
            <person name="Bhattacharya D."/>
            <person name="Goodenough U.W."/>
            <person name="Van de Peer Y."/>
            <person name="Grigoriev I.V."/>
        </authorList>
    </citation>
    <scope>NUCLEOTIDE SEQUENCE [LARGE SCALE GENOMIC DNA]</scope>
    <source>
        <strain evidence="3 4">CCMP1545</strain>
    </source>
</reference>
<sequence>MTMADPTDAGDAATDLACVREMRESASERLRGWPTTAEEDEDALAGGGGAQLSPRAELCVRYRLAQKRNVLGWARFLDRVESDLVASGGGDGGGGT</sequence>
<dbReference type="InterPro" id="IPR036464">
    <property type="entry name" value="Rubisco_LSMT_subst-bd_sf"/>
</dbReference>
<feature type="region of interest" description="Disordered" evidence="1">
    <location>
        <begin position="25"/>
        <end position="50"/>
    </location>
</feature>
<organism evidence="4">
    <name type="scientific">Micromonas pusilla (strain CCMP1545)</name>
    <name type="common">Picoplanktonic green alga</name>
    <dbReference type="NCBI Taxonomy" id="564608"/>
    <lineage>
        <taxon>Eukaryota</taxon>
        <taxon>Viridiplantae</taxon>
        <taxon>Chlorophyta</taxon>
        <taxon>Mamiellophyceae</taxon>
        <taxon>Mamiellales</taxon>
        <taxon>Mamiellaceae</taxon>
        <taxon>Micromonas</taxon>
    </lineage>
</organism>
<keyword evidence="4" id="KW-1185">Reference proteome</keyword>
<evidence type="ECO:0000256" key="1">
    <source>
        <dbReference type="SAM" id="MobiDB-lite"/>
    </source>
</evidence>
<protein>
    <submittedName>
        <fullName evidence="3">Predicted protein</fullName>
    </submittedName>
</protein>
<gene>
    <name evidence="3" type="ORF">MICPUCDRAFT_56997</name>
</gene>
<dbReference type="Proteomes" id="UP000001876">
    <property type="component" value="Unassembled WGS sequence"/>
</dbReference>
<dbReference type="EMBL" id="GG663738">
    <property type="protein sequence ID" value="EEH57574.1"/>
    <property type="molecule type" value="Genomic_DNA"/>
</dbReference>
<dbReference type="GeneID" id="9683070"/>
<dbReference type="RefSeq" id="XP_003057623.1">
    <property type="nucleotide sequence ID" value="XM_003057577.1"/>
</dbReference>
<dbReference type="AlphaFoldDB" id="C1MPQ5"/>
<dbReference type="InterPro" id="IPR015353">
    <property type="entry name" value="Rubisco_LSMT_subst-bd"/>
</dbReference>
<dbReference type="SUPFAM" id="SSF81822">
    <property type="entry name" value="RuBisCo LSMT C-terminal, substrate-binding domain"/>
    <property type="match status" value="1"/>
</dbReference>
<evidence type="ECO:0000313" key="3">
    <source>
        <dbReference type="EMBL" id="EEH57574.1"/>
    </source>
</evidence>
<evidence type="ECO:0000259" key="2">
    <source>
        <dbReference type="Pfam" id="PF09273"/>
    </source>
</evidence>